<evidence type="ECO:0000256" key="14">
    <source>
        <dbReference type="PIRSR" id="PIRSR000013-2"/>
    </source>
</evidence>
<evidence type="ECO:0000256" key="15">
    <source>
        <dbReference type="SAM" id="Phobius"/>
    </source>
</evidence>
<organism evidence="17 18">
    <name type="scientific">Lamprobacter modestohalophilus</name>
    <dbReference type="NCBI Taxonomy" id="1064514"/>
    <lineage>
        <taxon>Bacteria</taxon>
        <taxon>Pseudomonadati</taxon>
        <taxon>Pseudomonadota</taxon>
        <taxon>Gammaproteobacteria</taxon>
        <taxon>Chromatiales</taxon>
        <taxon>Chromatiaceae</taxon>
        <taxon>Lamprobacter</taxon>
    </lineage>
</organism>
<dbReference type="Gene3D" id="1.10.3820.10">
    <property type="entry name" value="Di-heme elbow motif domain"/>
    <property type="match status" value="1"/>
</dbReference>
<dbReference type="PANTHER" id="PTHR30333:SF3">
    <property type="entry name" value="CYTOCHROME C-TYPE PROTEIN TORY"/>
    <property type="match status" value="1"/>
</dbReference>
<evidence type="ECO:0000256" key="5">
    <source>
        <dbReference type="ARBA" id="ARBA00022617"/>
    </source>
</evidence>
<comment type="similarity">
    <text evidence="2">Belongs to the NapC/NirT/NrfH family.</text>
</comment>
<feature type="binding site" description="covalent" evidence="13">
    <location>
        <position position="54"/>
    </location>
    <ligand>
        <name>heme</name>
        <dbReference type="ChEBI" id="CHEBI:30413"/>
        <label>1</label>
    </ligand>
</feature>
<keyword evidence="18" id="KW-1185">Reference proteome</keyword>
<accession>A0A9X0W9G2</accession>
<dbReference type="PIRSF" id="PIRSF000013">
    <property type="entry name" value="4_hem_cytochrm_NapC"/>
    <property type="match status" value="1"/>
</dbReference>
<dbReference type="FunFam" id="1.10.3820.10:FF:000001">
    <property type="entry name" value="Cytochrome c-type protein"/>
    <property type="match status" value="1"/>
</dbReference>
<dbReference type="RefSeq" id="WP_200244681.1">
    <property type="nucleotide sequence ID" value="NZ_NRRY01000020.1"/>
</dbReference>
<feature type="binding site" description="covalent" evidence="13">
    <location>
        <position position="51"/>
    </location>
    <ligand>
        <name>heme</name>
        <dbReference type="ChEBI" id="CHEBI:30413"/>
        <label>1</label>
    </ligand>
</feature>
<proteinExistence type="inferred from homology"/>
<dbReference type="InterPro" id="IPR038266">
    <property type="entry name" value="NapC/NirT_cytc_sf"/>
</dbReference>
<evidence type="ECO:0000256" key="12">
    <source>
        <dbReference type="PIRNR" id="PIRNR000013"/>
    </source>
</evidence>
<feature type="binding site" description="covalent" evidence="13">
    <location>
        <position position="172"/>
    </location>
    <ligand>
        <name>heme</name>
        <dbReference type="ChEBI" id="CHEBI:30413"/>
        <label>4</label>
    </ligand>
</feature>
<sequence>MPNSKGQDAGSPQKRGQRVGVLLVSVLFIAGIGFAALFNAGIAYTNEMEFCVSCHSLQIPYEEYKESLHYKNQSGVQTTCADCHVPKPFAPKMIAKVVAVKDVYHEIAGTIDTPEKYEAHRWDMASRVWAKMERTDSRECRSCHDYEDMDLSEQGRSARSRHASAEERGKTCIDCHKGIAHYEPLPPRDD</sequence>
<evidence type="ECO:0000259" key="16">
    <source>
        <dbReference type="Pfam" id="PF03264"/>
    </source>
</evidence>
<dbReference type="InterPro" id="IPR051174">
    <property type="entry name" value="Cytochrome_c-type_ET"/>
</dbReference>
<dbReference type="InterPro" id="IPR005126">
    <property type="entry name" value="NapC/NirT_cyt_c_N"/>
</dbReference>
<dbReference type="GO" id="GO:0009055">
    <property type="term" value="F:electron transfer activity"/>
    <property type="evidence" value="ECO:0007669"/>
    <property type="project" value="TreeGrafter"/>
</dbReference>
<feature type="binding site" description="covalent" evidence="13">
    <location>
        <position position="175"/>
    </location>
    <ligand>
        <name>heme</name>
        <dbReference type="ChEBI" id="CHEBI:30413"/>
        <label>4</label>
    </ligand>
</feature>
<keyword evidence="3 12" id="KW-0813">Transport</keyword>
<feature type="binding site" description="covalent" evidence="13">
    <location>
        <position position="83"/>
    </location>
    <ligand>
        <name>heme</name>
        <dbReference type="ChEBI" id="CHEBI:30413"/>
        <label>2</label>
    </ligand>
</feature>
<dbReference type="GO" id="GO:0009061">
    <property type="term" value="P:anaerobic respiration"/>
    <property type="evidence" value="ECO:0007669"/>
    <property type="project" value="TreeGrafter"/>
</dbReference>
<keyword evidence="11 15" id="KW-0472">Membrane</keyword>
<name>A0A9X0W9G2_9GAMM</name>
<feature type="transmembrane region" description="Helical" evidence="15">
    <location>
        <begin position="21"/>
        <end position="44"/>
    </location>
</feature>
<evidence type="ECO:0000256" key="9">
    <source>
        <dbReference type="ARBA" id="ARBA00022989"/>
    </source>
</evidence>
<feature type="binding site" description="covalent" evidence="13">
    <location>
        <position position="140"/>
    </location>
    <ligand>
        <name>heme</name>
        <dbReference type="ChEBI" id="CHEBI:30413"/>
        <label>3</label>
    </ligand>
</feature>
<keyword evidence="4" id="KW-1003">Cell membrane</keyword>
<feature type="binding site" description="axial binding residue" evidence="14">
    <location>
        <position position="102"/>
    </location>
    <ligand>
        <name>heme</name>
        <dbReference type="ChEBI" id="CHEBI:30413"/>
        <label>1</label>
    </ligand>
    <ligandPart>
        <name>Fe</name>
        <dbReference type="ChEBI" id="CHEBI:18248"/>
    </ligandPart>
</feature>
<keyword evidence="5 12" id="KW-0349">Heme</keyword>
<dbReference type="InterPro" id="IPR036280">
    <property type="entry name" value="Multihaem_cyt_sf"/>
</dbReference>
<feature type="domain" description="NapC/NirT cytochrome c N-terminal" evidence="16">
    <location>
        <begin position="20"/>
        <end position="184"/>
    </location>
</feature>
<feature type="binding site" description="axial binding residue" evidence="14">
    <location>
        <position position="176"/>
    </location>
    <ligand>
        <name>heme</name>
        <dbReference type="ChEBI" id="CHEBI:30413"/>
        <label>4</label>
    </ligand>
    <ligandPart>
        <name>Fe</name>
        <dbReference type="ChEBI" id="CHEBI:18248"/>
    </ligandPart>
</feature>
<dbReference type="Proteomes" id="UP001138768">
    <property type="component" value="Unassembled WGS sequence"/>
</dbReference>
<comment type="subcellular location">
    <subcellularLocation>
        <location evidence="1">Cell membrane</location>
        <topology evidence="1">Single-pass membrane protein</topology>
    </subcellularLocation>
</comment>
<evidence type="ECO:0000256" key="3">
    <source>
        <dbReference type="ARBA" id="ARBA00022448"/>
    </source>
</evidence>
<dbReference type="GO" id="GO:0046872">
    <property type="term" value="F:metal ion binding"/>
    <property type="evidence" value="ECO:0007669"/>
    <property type="project" value="UniProtKB-KW"/>
</dbReference>
<dbReference type="AlphaFoldDB" id="A0A9X0W9G2"/>
<dbReference type="SUPFAM" id="SSF48695">
    <property type="entry name" value="Multiheme cytochromes"/>
    <property type="match status" value="1"/>
</dbReference>
<keyword evidence="6 15" id="KW-0812">Transmembrane</keyword>
<evidence type="ECO:0000313" key="17">
    <source>
        <dbReference type="EMBL" id="MBK1619374.1"/>
    </source>
</evidence>
<evidence type="ECO:0000256" key="13">
    <source>
        <dbReference type="PIRSR" id="PIRSR000013-1"/>
    </source>
</evidence>
<dbReference type="EMBL" id="NRRY01000020">
    <property type="protein sequence ID" value="MBK1619374.1"/>
    <property type="molecule type" value="Genomic_DNA"/>
</dbReference>
<keyword evidence="7 12" id="KW-0479">Metal-binding</keyword>
<protein>
    <recommendedName>
        <fullName evidence="12">Cytochrome c-type protein</fullName>
    </recommendedName>
</protein>
<keyword evidence="9 15" id="KW-1133">Transmembrane helix</keyword>
<feature type="binding site" description="axial binding residue" evidence="14">
    <location>
        <position position="181"/>
    </location>
    <ligand>
        <name>heme</name>
        <dbReference type="ChEBI" id="CHEBI:30413"/>
        <label>2</label>
    </ligand>
    <ligandPart>
        <name>Fe</name>
        <dbReference type="ChEBI" id="CHEBI:18248"/>
    </ligandPart>
</feature>
<comment type="caution">
    <text evidence="17">The sequence shown here is derived from an EMBL/GenBank/DDBJ whole genome shotgun (WGS) entry which is preliminary data.</text>
</comment>
<feature type="binding site" evidence="13">
    <location>
        <position position="102"/>
    </location>
    <ligand>
        <name>a menaquinol</name>
        <dbReference type="ChEBI" id="CHEBI:18151"/>
    </ligand>
</feature>
<evidence type="ECO:0000313" key="18">
    <source>
        <dbReference type="Proteomes" id="UP001138768"/>
    </source>
</evidence>
<evidence type="ECO:0000256" key="11">
    <source>
        <dbReference type="ARBA" id="ARBA00023136"/>
    </source>
</evidence>
<evidence type="ECO:0000256" key="4">
    <source>
        <dbReference type="ARBA" id="ARBA00022475"/>
    </source>
</evidence>
<evidence type="ECO:0000256" key="6">
    <source>
        <dbReference type="ARBA" id="ARBA00022692"/>
    </source>
</evidence>
<feature type="binding site" description="axial binding residue" evidence="14">
    <location>
        <position position="84"/>
    </location>
    <ligand>
        <name>heme</name>
        <dbReference type="ChEBI" id="CHEBI:30413"/>
        <label>2</label>
    </ligand>
    <ligandPart>
        <name>Fe</name>
        <dbReference type="ChEBI" id="CHEBI:18248"/>
    </ligandPart>
</feature>
<evidence type="ECO:0000256" key="7">
    <source>
        <dbReference type="ARBA" id="ARBA00022723"/>
    </source>
</evidence>
<reference evidence="17 18" key="1">
    <citation type="journal article" date="2020" name="Microorganisms">
        <title>Osmotic Adaptation and Compatible Solute Biosynthesis of Phototrophic Bacteria as Revealed from Genome Analyses.</title>
        <authorList>
            <person name="Imhoff J.F."/>
            <person name="Rahn T."/>
            <person name="Kunzel S."/>
            <person name="Keller A."/>
            <person name="Neulinger S.C."/>
        </authorList>
    </citation>
    <scope>NUCLEOTIDE SEQUENCE [LARGE SCALE GENOMIC DNA]</scope>
    <source>
        <strain evidence="17 18">DSM 25653</strain>
    </source>
</reference>
<comment type="cofactor">
    <cofactor evidence="13">
        <name>heme</name>
        <dbReference type="ChEBI" id="CHEBI:30413"/>
    </cofactor>
    <text evidence="13">Binds 4 heme groups per subunit.</text>
</comment>
<dbReference type="GO" id="GO:0005886">
    <property type="term" value="C:plasma membrane"/>
    <property type="evidence" value="ECO:0007669"/>
    <property type="project" value="UniProtKB-SubCell"/>
</dbReference>
<dbReference type="InterPro" id="IPR024717">
    <property type="entry name" value="NapC/NirT/NrfH"/>
</dbReference>
<feature type="binding site" description="covalent" evidence="13">
    <location>
        <position position="143"/>
    </location>
    <ligand>
        <name>heme</name>
        <dbReference type="ChEBI" id="CHEBI:30413"/>
        <label>3</label>
    </ligand>
</feature>
<keyword evidence="8 12" id="KW-0249">Electron transport</keyword>
<dbReference type="PANTHER" id="PTHR30333">
    <property type="entry name" value="CYTOCHROME C-TYPE PROTEIN"/>
    <property type="match status" value="1"/>
</dbReference>
<evidence type="ECO:0000256" key="1">
    <source>
        <dbReference type="ARBA" id="ARBA00004162"/>
    </source>
</evidence>
<evidence type="ECO:0000256" key="10">
    <source>
        <dbReference type="ARBA" id="ARBA00023004"/>
    </source>
</evidence>
<feature type="binding site" description="covalent" evidence="13">
    <location>
        <position position="80"/>
    </location>
    <ligand>
        <name>heme</name>
        <dbReference type="ChEBI" id="CHEBI:30413"/>
        <label>2</label>
    </ligand>
</feature>
<dbReference type="GO" id="GO:0020037">
    <property type="term" value="F:heme binding"/>
    <property type="evidence" value="ECO:0007669"/>
    <property type="project" value="InterPro"/>
</dbReference>
<feature type="binding site" description="axial binding residue" evidence="14">
    <location>
        <position position="144"/>
    </location>
    <ligand>
        <name>heme</name>
        <dbReference type="ChEBI" id="CHEBI:30413"/>
        <label>3</label>
    </ligand>
    <ligandPart>
        <name>Fe</name>
        <dbReference type="ChEBI" id="CHEBI:18248"/>
    </ligandPart>
</feature>
<evidence type="ECO:0000256" key="2">
    <source>
        <dbReference type="ARBA" id="ARBA00007395"/>
    </source>
</evidence>
<dbReference type="GO" id="GO:0019333">
    <property type="term" value="P:denitrification pathway"/>
    <property type="evidence" value="ECO:0007669"/>
    <property type="project" value="InterPro"/>
</dbReference>
<comment type="PTM">
    <text evidence="12">Binds 4 heme groups per subunit.</text>
</comment>
<gene>
    <name evidence="17" type="ORF">CKO42_13180</name>
</gene>
<evidence type="ECO:0000256" key="8">
    <source>
        <dbReference type="ARBA" id="ARBA00022982"/>
    </source>
</evidence>
<keyword evidence="10 12" id="KW-0408">Iron</keyword>
<dbReference type="Pfam" id="PF03264">
    <property type="entry name" value="Cytochrom_NNT"/>
    <property type="match status" value="1"/>
</dbReference>